<dbReference type="SUPFAM" id="SSF82607">
    <property type="entry name" value="YbaB-like"/>
    <property type="match status" value="1"/>
</dbReference>
<dbReference type="Gene3D" id="3.30.1310.10">
    <property type="entry name" value="Nucleoid-associated protein YbaB-like domain"/>
    <property type="match status" value="1"/>
</dbReference>
<dbReference type="AlphaFoldDB" id="A0A7I7QM36"/>
<evidence type="ECO:0000313" key="2">
    <source>
        <dbReference type="EMBL" id="BBY27120.1"/>
    </source>
</evidence>
<dbReference type="Pfam" id="PF02575">
    <property type="entry name" value="YbaB_DNA_bd"/>
    <property type="match status" value="1"/>
</dbReference>
<dbReference type="InterPro" id="IPR004401">
    <property type="entry name" value="YbaB/EbfC"/>
</dbReference>
<dbReference type="GO" id="GO:0003677">
    <property type="term" value="F:DNA binding"/>
    <property type="evidence" value="ECO:0007669"/>
    <property type="project" value="InterPro"/>
</dbReference>
<feature type="region of interest" description="Disordered" evidence="1">
    <location>
        <begin position="113"/>
        <end position="149"/>
    </location>
</feature>
<dbReference type="Proteomes" id="UP000467193">
    <property type="component" value="Chromosome"/>
</dbReference>
<evidence type="ECO:0000256" key="1">
    <source>
        <dbReference type="SAM" id="MobiDB-lite"/>
    </source>
</evidence>
<dbReference type="InterPro" id="IPR036894">
    <property type="entry name" value="YbaB-like_sf"/>
</dbReference>
<feature type="compositionally biased region" description="Low complexity" evidence="1">
    <location>
        <begin position="113"/>
        <end position="122"/>
    </location>
</feature>
<reference evidence="2 3" key="1">
    <citation type="journal article" date="2019" name="Emerg. Microbes Infect.">
        <title>Comprehensive subspecies identification of 175 nontuberculous mycobacteria species based on 7547 genomic profiles.</title>
        <authorList>
            <person name="Matsumoto Y."/>
            <person name="Kinjo T."/>
            <person name="Motooka D."/>
            <person name="Nabeya D."/>
            <person name="Jung N."/>
            <person name="Uechi K."/>
            <person name="Horii T."/>
            <person name="Iida T."/>
            <person name="Fujita J."/>
            <person name="Nakamura S."/>
        </authorList>
    </citation>
    <scope>NUCLEOTIDE SEQUENCE [LARGE SCALE GENOMIC DNA]</scope>
    <source>
        <strain evidence="2 3">JCM 17899</strain>
    </source>
</reference>
<proteinExistence type="predicted"/>
<evidence type="ECO:0000313" key="3">
    <source>
        <dbReference type="Proteomes" id="UP000467193"/>
    </source>
</evidence>
<organism evidence="2 3">
    <name type="scientific">Mycolicibacterium sediminis</name>
    <dbReference type="NCBI Taxonomy" id="1286180"/>
    <lineage>
        <taxon>Bacteria</taxon>
        <taxon>Bacillati</taxon>
        <taxon>Actinomycetota</taxon>
        <taxon>Actinomycetes</taxon>
        <taxon>Mycobacteriales</taxon>
        <taxon>Mycobacteriaceae</taxon>
        <taxon>Mycolicibacterium</taxon>
    </lineage>
</organism>
<protein>
    <recommendedName>
        <fullName evidence="4">DNA-binding protein</fullName>
    </recommendedName>
</protein>
<sequence>MTDDAFIDLETVQGQAALMAQTREAIEAIGSVAASSPDDLVRVWVSVSGSVVDIELDEVTHRLDRDELARLITATAQRAAQNAAMQVAGVLAEVEHRRDLLLEQLTDIDPDTAAALRQAAKATRSPAPPPGDPFSSYHPLNDSNASDDW</sequence>
<evidence type="ECO:0008006" key="4">
    <source>
        <dbReference type="Google" id="ProtNLM"/>
    </source>
</evidence>
<dbReference type="EMBL" id="AP022588">
    <property type="protein sequence ID" value="BBY27120.1"/>
    <property type="molecule type" value="Genomic_DNA"/>
</dbReference>
<dbReference type="KEGG" id="msei:MSEDJ_12160"/>
<dbReference type="RefSeq" id="WP_163796046.1">
    <property type="nucleotide sequence ID" value="NZ_AP022588.1"/>
</dbReference>
<name>A0A7I7QM36_9MYCO</name>
<gene>
    <name evidence="2" type="ORF">MSEDJ_12160</name>
</gene>
<accession>A0A7I7QM36</accession>
<keyword evidence="3" id="KW-1185">Reference proteome</keyword>